<feature type="compositionally biased region" description="Basic and acidic residues" evidence="4">
    <location>
        <begin position="1"/>
        <end position="11"/>
    </location>
</feature>
<dbReference type="InterPro" id="IPR001034">
    <property type="entry name" value="DeoR_HTH"/>
</dbReference>
<gene>
    <name evidence="6" type="ORF">GCM10011585_08110</name>
</gene>
<name>A0A917M0G7_9BACT</name>
<dbReference type="SUPFAM" id="SSF46785">
    <property type="entry name" value="Winged helix' DNA-binding domain"/>
    <property type="match status" value="1"/>
</dbReference>
<dbReference type="Proteomes" id="UP000647241">
    <property type="component" value="Unassembled WGS sequence"/>
</dbReference>
<evidence type="ECO:0000313" key="7">
    <source>
        <dbReference type="Proteomes" id="UP000647241"/>
    </source>
</evidence>
<dbReference type="PROSITE" id="PS00894">
    <property type="entry name" value="HTH_DEOR_1"/>
    <property type="match status" value="1"/>
</dbReference>
<feature type="compositionally biased region" description="Basic and acidic residues" evidence="4">
    <location>
        <begin position="88"/>
        <end position="97"/>
    </location>
</feature>
<keyword evidence="3" id="KW-0804">Transcription</keyword>
<dbReference type="EMBL" id="BMGT01000001">
    <property type="protein sequence ID" value="GGG68517.1"/>
    <property type="molecule type" value="Genomic_DNA"/>
</dbReference>
<dbReference type="AlphaFoldDB" id="A0A917M0G7"/>
<dbReference type="InterPro" id="IPR036388">
    <property type="entry name" value="WH-like_DNA-bd_sf"/>
</dbReference>
<dbReference type="PRINTS" id="PR00037">
    <property type="entry name" value="HTHLACR"/>
</dbReference>
<accession>A0A917M0G7</accession>
<dbReference type="NCBIfam" id="NF040755">
    <property type="entry name" value="AgaR"/>
    <property type="match status" value="1"/>
</dbReference>
<dbReference type="InterPro" id="IPR014036">
    <property type="entry name" value="DeoR-like_C"/>
</dbReference>
<keyword evidence="2" id="KW-0238">DNA-binding</keyword>
<comment type="caution">
    <text evidence="6">The sequence shown here is derived from an EMBL/GenBank/DDBJ whole genome shotgun (WGS) entry which is preliminary data.</text>
</comment>
<evidence type="ECO:0000313" key="6">
    <source>
        <dbReference type="EMBL" id="GGG68517.1"/>
    </source>
</evidence>
<dbReference type="InterPro" id="IPR000485">
    <property type="entry name" value="AsnC-type_HTH_dom"/>
</dbReference>
<organism evidence="6 7">
    <name type="scientific">Edaphobacter dinghuensis</name>
    <dbReference type="NCBI Taxonomy" id="1560005"/>
    <lineage>
        <taxon>Bacteria</taxon>
        <taxon>Pseudomonadati</taxon>
        <taxon>Acidobacteriota</taxon>
        <taxon>Terriglobia</taxon>
        <taxon>Terriglobales</taxon>
        <taxon>Acidobacteriaceae</taxon>
        <taxon>Edaphobacter</taxon>
    </lineage>
</organism>
<dbReference type="SMART" id="SM01134">
    <property type="entry name" value="DeoRC"/>
    <property type="match status" value="1"/>
</dbReference>
<dbReference type="Gene3D" id="3.40.50.1360">
    <property type="match status" value="1"/>
</dbReference>
<evidence type="ECO:0000256" key="4">
    <source>
        <dbReference type="SAM" id="MobiDB-lite"/>
    </source>
</evidence>
<dbReference type="Pfam" id="PF00455">
    <property type="entry name" value="DeoRC"/>
    <property type="match status" value="1"/>
</dbReference>
<dbReference type="PRINTS" id="PR00033">
    <property type="entry name" value="HTHASNC"/>
</dbReference>
<keyword evidence="7" id="KW-1185">Reference proteome</keyword>
<dbReference type="InterPro" id="IPR018356">
    <property type="entry name" value="Tscrpt_reg_HTH_DeoR_CS"/>
</dbReference>
<evidence type="ECO:0000256" key="2">
    <source>
        <dbReference type="ARBA" id="ARBA00023125"/>
    </source>
</evidence>
<dbReference type="InterPro" id="IPR050313">
    <property type="entry name" value="Carb_Metab_HTH_regulators"/>
</dbReference>
<feature type="region of interest" description="Disordered" evidence="4">
    <location>
        <begin position="67"/>
        <end position="97"/>
    </location>
</feature>
<dbReference type="RefSeq" id="WP_229739061.1">
    <property type="nucleotide sequence ID" value="NZ_BMGT01000001.1"/>
</dbReference>
<dbReference type="Gene3D" id="1.10.10.10">
    <property type="entry name" value="Winged helix-like DNA-binding domain superfamily/Winged helix DNA-binding domain"/>
    <property type="match status" value="1"/>
</dbReference>
<dbReference type="InterPro" id="IPR047779">
    <property type="entry name" value="AgaR-like"/>
</dbReference>
<dbReference type="SUPFAM" id="SSF100950">
    <property type="entry name" value="NagB/RpiA/CoA transferase-like"/>
    <property type="match status" value="1"/>
</dbReference>
<evidence type="ECO:0000259" key="5">
    <source>
        <dbReference type="PROSITE" id="PS51000"/>
    </source>
</evidence>
<dbReference type="GO" id="GO:0003700">
    <property type="term" value="F:DNA-binding transcription factor activity"/>
    <property type="evidence" value="ECO:0007669"/>
    <property type="project" value="InterPro"/>
</dbReference>
<dbReference type="Pfam" id="PF08220">
    <property type="entry name" value="HTH_DeoR"/>
    <property type="match status" value="1"/>
</dbReference>
<protein>
    <submittedName>
        <fullName evidence="6">DeoR family transcriptional regulator</fullName>
    </submittedName>
</protein>
<dbReference type="GO" id="GO:0043565">
    <property type="term" value="F:sequence-specific DNA binding"/>
    <property type="evidence" value="ECO:0007669"/>
    <property type="project" value="InterPro"/>
</dbReference>
<dbReference type="InterPro" id="IPR037171">
    <property type="entry name" value="NagB/RpiA_transferase-like"/>
</dbReference>
<evidence type="ECO:0000256" key="1">
    <source>
        <dbReference type="ARBA" id="ARBA00023015"/>
    </source>
</evidence>
<dbReference type="PROSITE" id="PS51000">
    <property type="entry name" value="HTH_DEOR_2"/>
    <property type="match status" value="1"/>
</dbReference>
<reference evidence="6" key="2">
    <citation type="submission" date="2020-09" db="EMBL/GenBank/DDBJ databases">
        <authorList>
            <person name="Sun Q."/>
            <person name="Zhou Y."/>
        </authorList>
    </citation>
    <scope>NUCLEOTIDE SEQUENCE</scope>
    <source>
        <strain evidence="6">CGMCC 1.12997</strain>
    </source>
</reference>
<evidence type="ECO:0000256" key="3">
    <source>
        <dbReference type="ARBA" id="ARBA00023163"/>
    </source>
</evidence>
<feature type="region of interest" description="Disordered" evidence="4">
    <location>
        <begin position="1"/>
        <end position="20"/>
    </location>
</feature>
<keyword evidence="1" id="KW-0805">Transcription regulation</keyword>
<proteinExistence type="predicted"/>
<dbReference type="InterPro" id="IPR036390">
    <property type="entry name" value="WH_DNA-bd_sf"/>
</dbReference>
<dbReference type="SMART" id="SM00420">
    <property type="entry name" value="HTH_DEOR"/>
    <property type="match status" value="1"/>
</dbReference>
<reference evidence="6" key="1">
    <citation type="journal article" date="2014" name="Int. J. Syst. Evol. Microbiol.">
        <title>Complete genome sequence of Corynebacterium casei LMG S-19264T (=DSM 44701T), isolated from a smear-ripened cheese.</title>
        <authorList>
            <consortium name="US DOE Joint Genome Institute (JGI-PGF)"/>
            <person name="Walter F."/>
            <person name="Albersmeier A."/>
            <person name="Kalinowski J."/>
            <person name="Ruckert C."/>
        </authorList>
    </citation>
    <scope>NUCLEOTIDE SEQUENCE</scope>
    <source>
        <strain evidence="6">CGMCC 1.12997</strain>
    </source>
</reference>
<dbReference type="PANTHER" id="PTHR30363">
    <property type="entry name" value="HTH-TYPE TRANSCRIPTIONAL REGULATOR SRLR-RELATED"/>
    <property type="match status" value="1"/>
</dbReference>
<sequence>MKTKNRAHDTQSDSSNDTNKMLIGERRQHILSLIHRDGRVLVSELSESLGISPITIRKDLDHLESHGLAQRTHGGALSPQGSTMTDPSLKEKEHHQIKEKQRIAAAAVKMVKNGQCILLDSGTTVTTIARSLREFSNLTIVTNAVNIAAELSDTNFEIILTGGTLRKNSFSLVGPMAEDMLMQIRADILFLAVDGFDPKIGITTPNVLESRVNRAMVKASRKVVAVCDSTKFDRSSMALIVPPTAVHTVITDDQISEADADSLRSAGIELIIV</sequence>
<feature type="domain" description="HTH deoR-type" evidence="5">
    <location>
        <begin position="23"/>
        <end position="78"/>
    </location>
</feature>
<dbReference type="PANTHER" id="PTHR30363:SF44">
    <property type="entry name" value="AGA OPERON TRANSCRIPTIONAL REPRESSOR-RELATED"/>
    <property type="match status" value="1"/>
</dbReference>